<dbReference type="Proteomes" id="UP000009226">
    <property type="component" value="Chromosome"/>
</dbReference>
<gene>
    <name evidence="2" type="ordered locus">Desca_1535</name>
</gene>
<dbReference type="InterPro" id="IPR002545">
    <property type="entry name" value="CheW-lke_dom"/>
</dbReference>
<feature type="domain" description="CheW-like" evidence="1">
    <location>
        <begin position="18"/>
        <end position="151"/>
    </location>
</feature>
<dbReference type="KEGG" id="dca:Desca_1535"/>
<dbReference type="EMBL" id="CP002736">
    <property type="protein sequence ID" value="AEF94390.1"/>
    <property type="molecule type" value="Genomic_DNA"/>
</dbReference>
<dbReference type="PANTHER" id="PTHR22617:SF23">
    <property type="entry name" value="CHEMOTAXIS PROTEIN CHEW"/>
    <property type="match status" value="1"/>
</dbReference>
<dbReference type="CDD" id="cd00732">
    <property type="entry name" value="CheW"/>
    <property type="match status" value="1"/>
</dbReference>
<dbReference type="AlphaFoldDB" id="F6B6L6"/>
<dbReference type="GO" id="GO:0005829">
    <property type="term" value="C:cytosol"/>
    <property type="evidence" value="ECO:0007669"/>
    <property type="project" value="TreeGrafter"/>
</dbReference>
<dbReference type="PROSITE" id="PS50851">
    <property type="entry name" value="CHEW"/>
    <property type="match status" value="1"/>
</dbReference>
<dbReference type="SUPFAM" id="SSF50341">
    <property type="entry name" value="CheW-like"/>
    <property type="match status" value="1"/>
</dbReference>
<dbReference type="PANTHER" id="PTHR22617">
    <property type="entry name" value="CHEMOTAXIS SENSOR HISTIDINE KINASE-RELATED"/>
    <property type="match status" value="1"/>
</dbReference>
<name>F6B6L6_DESCC</name>
<dbReference type="InterPro" id="IPR036061">
    <property type="entry name" value="CheW-like_dom_sf"/>
</dbReference>
<evidence type="ECO:0000313" key="2">
    <source>
        <dbReference type="EMBL" id="AEF94390.1"/>
    </source>
</evidence>
<dbReference type="STRING" id="868595.Desca_1535"/>
<dbReference type="Pfam" id="PF01584">
    <property type="entry name" value="CheW"/>
    <property type="match status" value="1"/>
</dbReference>
<evidence type="ECO:0000313" key="3">
    <source>
        <dbReference type="Proteomes" id="UP000009226"/>
    </source>
</evidence>
<proteinExistence type="predicted"/>
<evidence type="ECO:0000259" key="1">
    <source>
        <dbReference type="PROSITE" id="PS50851"/>
    </source>
</evidence>
<dbReference type="InterPro" id="IPR039315">
    <property type="entry name" value="CheW"/>
</dbReference>
<dbReference type="HOGENOM" id="CLU_048995_3_1_9"/>
<dbReference type="Gene3D" id="2.40.50.180">
    <property type="entry name" value="CheA-289, Domain 4"/>
    <property type="match status" value="1"/>
</dbReference>
<accession>F6B6L6</accession>
<dbReference type="GO" id="GO:0007165">
    <property type="term" value="P:signal transduction"/>
    <property type="evidence" value="ECO:0007669"/>
    <property type="project" value="InterPro"/>
</dbReference>
<protein>
    <submittedName>
        <fullName evidence="2">CheW protein</fullName>
    </submittedName>
</protein>
<reference evidence="2 3" key="1">
    <citation type="submission" date="2011-05" db="EMBL/GenBank/DDBJ databases">
        <title>Complete sequence of Desulfotomaculum carboxydivorans CO-1-SRB.</title>
        <authorList>
            <consortium name="US DOE Joint Genome Institute"/>
            <person name="Lucas S."/>
            <person name="Han J."/>
            <person name="Lapidus A."/>
            <person name="Cheng J.-F."/>
            <person name="Goodwin L."/>
            <person name="Pitluck S."/>
            <person name="Peters L."/>
            <person name="Mikhailova N."/>
            <person name="Lu M."/>
            <person name="Han C."/>
            <person name="Tapia R."/>
            <person name="Land M."/>
            <person name="Hauser L."/>
            <person name="Kyrpides N."/>
            <person name="Ivanova N."/>
            <person name="Pagani I."/>
            <person name="Stams A."/>
            <person name="Plugge C."/>
            <person name="Muyzer G."/>
            <person name="Kuever J."/>
            <person name="Parshina S."/>
            <person name="Ivanova A."/>
            <person name="Nazina T."/>
            <person name="Woyke T."/>
        </authorList>
    </citation>
    <scope>NUCLEOTIDE SEQUENCE [LARGE SCALE GENOMIC DNA]</scope>
    <source>
        <strain evidence="3">DSM 14880 / VKM B-2319 / CO-1-SRB</strain>
    </source>
</reference>
<organism evidence="2 3">
    <name type="scientific">Desulfotomaculum nigrificans (strain DSM 14880 / VKM B-2319 / CO-1-SRB)</name>
    <name type="common">Desulfotomaculum carboxydivorans</name>
    <dbReference type="NCBI Taxonomy" id="868595"/>
    <lineage>
        <taxon>Bacteria</taxon>
        <taxon>Bacillati</taxon>
        <taxon>Bacillota</taxon>
        <taxon>Clostridia</taxon>
        <taxon>Eubacteriales</taxon>
        <taxon>Desulfotomaculaceae</taxon>
        <taxon>Desulfotomaculum</taxon>
    </lineage>
</organism>
<dbReference type="GO" id="GO:0006935">
    <property type="term" value="P:chemotaxis"/>
    <property type="evidence" value="ECO:0007669"/>
    <property type="project" value="InterPro"/>
</dbReference>
<dbReference type="SMART" id="SM00260">
    <property type="entry name" value="CheW"/>
    <property type="match status" value="1"/>
</dbReference>
<dbReference type="eggNOG" id="COG0835">
    <property type="taxonomic scope" value="Bacteria"/>
</dbReference>
<dbReference type="Gene3D" id="2.30.30.40">
    <property type="entry name" value="SH3 Domains"/>
    <property type="match status" value="1"/>
</dbReference>
<keyword evidence="3" id="KW-1185">Reference proteome</keyword>
<sequence length="151" mass="17051">MQNQGNNEGVIIMAAGQEEQLVVFQLNDQEYALPINETQEIIRMAEVTRLPNTNYYIEGIINLRGTILPVISLNRRLGLPEKEQTEDTRIIVVENKGNKVGMIVDSVLEVGRYTEDEVEPPNMIGEGVDFLKGVVKKDDQLWLLINLDTVL</sequence>